<dbReference type="PROSITE" id="PS50862">
    <property type="entry name" value="AA_TRNA_LIGASE_II"/>
    <property type="match status" value="1"/>
</dbReference>
<dbReference type="PANTHER" id="PTHR42753">
    <property type="entry name" value="MITOCHONDRIAL RIBOSOME PROTEIN L39/PROLYL-TRNA LIGASE FAMILY MEMBER"/>
    <property type="match status" value="1"/>
</dbReference>
<dbReference type="InterPro" id="IPR004154">
    <property type="entry name" value="Anticodon-bd"/>
</dbReference>
<evidence type="ECO:0000256" key="3">
    <source>
        <dbReference type="ARBA" id="ARBA00022490"/>
    </source>
</evidence>
<keyword evidence="7 10" id="KW-0648">Protein biosynthesis</keyword>
<evidence type="ECO:0000256" key="10">
    <source>
        <dbReference type="HAMAP-Rule" id="MF_01569"/>
    </source>
</evidence>
<evidence type="ECO:0000313" key="12">
    <source>
        <dbReference type="EMBL" id="MFC5628118.1"/>
    </source>
</evidence>
<dbReference type="InterPro" id="IPR045864">
    <property type="entry name" value="aa-tRNA-synth_II/BPL/LPL"/>
</dbReference>
<dbReference type="EC" id="6.1.1.15" evidence="10"/>
<dbReference type="InterPro" id="IPR004500">
    <property type="entry name" value="Pro-tRNA-synth_IIa_bac-type"/>
</dbReference>
<comment type="subcellular location">
    <subcellularLocation>
        <location evidence="1 10">Cytoplasm</location>
    </subcellularLocation>
</comment>
<dbReference type="CDD" id="cd00779">
    <property type="entry name" value="ProRS_core_prok"/>
    <property type="match status" value="1"/>
</dbReference>
<comment type="catalytic activity">
    <reaction evidence="9 10">
        <text>tRNA(Pro) + L-proline + ATP = L-prolyl-tRNA(Pro) + AMP + diphosphate</text>
        <dbReference type="Rhea" id="RHEA:14305"/>
        <dbReference type="Rhea" id="RHEA-COMP:9700"/>
        <dbReference type="Rhea" id="RHEA-COMP:9702"/>
        <dbReference type="ChEBI" id="CHEBI:30616"/>
        <dbReference type="ChEBI" id="CHEBI:33019"/>
        <dbReference type="ChEBI" id="CHEBI:60039"/>
        <dbReference type="ChEBI" id="CHEBI:78442"/>
        <dbReference type="ChEBI" id="CHEBI:78532"/>
        <dbReference type="ChEBI" id="CHEBI:456215"/>
        <dbReference type="EC" id="6.1.1.15"/>
    </reaction>
</comment>
<comment type="similarity">
    <text evidence="10">Belongs to the class-II aminoacyl-tRNA synthetase family. ProS type 1 subfamily.</text>
</comment>
<feature type="domain" description="Aminoacyl-transfer RNA synthetases class-II family profile" evidence="11">
    <location>
        <begin position="38"/>
        <end position="466"/>
    </location>
</feature>
<dbReference type="InterPro" id="IPR007214">
    <property type="entry name" value="YbaK/aa-tRNA-synth-assoc-dom"/>
</dbReference>
<dbReference type="RefSeq" id="WP_270897969.1">
    <property type="nucleotide sequence ID" value="NZ_JBHSPF010000018.1"/>
</dbReference>
<dbReference type="InterPro" id="IPR002314">
    <property type="entry name" value="aa-tRNA-synt_IIb"/>
</dbReference>
<dbReference type="SUPFAM" id="SSF52954">
    <property type="entry name" value="Class II aaRS ABD-related"/>
    <property type="match status" value="1"/>
</dbReference>
<evidence type="ECO:0000256" key="9">
    <source>
        <dbReference type="ARBA" id="ARBA00047671"/>
    </source>
</evidence>
<comment type="caution">
    <text evidence="12">The sequence shown here is derived from an EMBL/GenBank/DDBJ whole genome shotgun (WGS) entry which is preliminary data.</text>
</comment>
<reference evidence="13" key="1">
    <citation type="journal article" date="2019" name="Int. J. Syst. Evol. Microbiol.">
        <title>The Global Catalogue of Microorganisms (GCM) 10K type strain sequencing project: providing services to taxonomists for standard genome sequencing and annotation.</title>
        <authorList>
            <consortium name="The Broad Institute Genomics Platform"/>
            <consortium name="The Broad Institute Genome Sequencing Center for Infectious Disease"/>
            <person name="Wu L."/>
            <person name="Ma J."/>
        </authorList>
    </citation>
    <scope>NUCLEOTIDE SEQUENCE [LARGE SCALE GENOMIC DNA]</scope>
    <source>
        <strain evidence="13">CGMCC 1.15790</strain>
    </source>
</reference>
<name>A0ABW0U555_9BACI</name>
<keyword evidence="3 10" id="KW-0963">Cytoplasm</keyword>
<comment type="subunit">
    <text evidence="2 10">Homodimer.</text>
</comment>
<keyword evidence="13" id="KW-1185">Reference proteome</keyword>
<dbReference type="Pfam" id="PF04073">
    <property type="entry name" value="tRNA_edit"/>
    <property type="match status" value="1"/>
</dbReference>
<evidence type="ECO:0000256" key="5">
    <source>
        <dbReference type="ARBA" id="ARBA00022741"/>
    </source>
</evidence>
<dbReference type="PRINTS" id="PR01046">
    <property type="entry name" value="TRNASYNTHPRO"/>
</dbReference>
<dbReference type="InterPro" id="IPR033730">
    <property type="entry name" value="ProRS_core_prok"/>
</dbReference>
<dbReference type="Gene3D" id="3.40.50.800">
    <property type="entry name" value="Anticodon-binding domain"/>
    <property type="match status" value="1"/>
</dbReference>
<dbReference type="Proteomes" id="UP001596143">
    <property type="component" value="Unassembled WGS sequence"/>
</dbReference>
<gene>
    <name evidence="10" type="primary">proS</name>
    <name evidence="12" type="ORF">ACFPTR_04315</name>
</gene>
<evidence type="ECO:0000259" key="11">
    <source>
        <dbReference type="PROSITE" id="PS50862"/>
    </source>
</evidence>
<dbReference type="NCBIfam" id="NF006625">
    <property type="entry name" value="PRK09194.1"/>
    <property type="match status" value="1"/>
</dbReference>
<dbReference type="PIRSF" id="PIRSF001535">
    <property type="entry name" value="ProRS_1"/>
    <property type="match status" value="1"/>
</dbReference>
<keyword evidence="6 10" id="KW-0067">ATP-binding</keyword>
<dbReference type="Pfam" id="PF00587">
    <property type="entry name" value="tRNA-synt_2b"/>
    <property type="match status" value="1"/>
</dbReference>
<dbReference type="InterPro" id="IPR036754">
    <property type="entry name" value="YbaK/aa-tRNA-synt-asso_dom_sf"/>
</dbReference>
<keyword evidence="8 10" id="KW-0030">Aminoacyl-tRNA synthetase</keyword>
<dbReference type="SUPFAM" id="SSF55826">
    <property type="entry name" value="YbaK/ProRS associated domain"/>
    <property type="match status" value="1"/>
</dbReference>
<evidence type="ECO:0000256" key="1">
    <source>
        <dbReference type="ARBA" id="ARBA00004496"/>
    </source>
</evidence>
<dbReference type="InterPro" id="IPR050062">
    <property type="entry name" value="Pro-tRNA_synthetase"/>
</dbReference>
<dbReference type="CDD" id="cd00861">
    <property type="entry name" value="ProRS_anticodon_short"/>
    <property type="match status" value="1"/>
</dbReference>
<dbReference type="InterPro" id="IPR023717">
    <property type="entry name" value="Pro-tRNA-Synthase_IIa_type1"/>
</dbReference>
<dbReference type="Gene3D" id="3.30.930.10">
    <property type="entry name" value="Bira Bifunctional Protein, Domain 2"/>
    <property type="match status" value="2"/>
</dbReference>
<proteinExistence type="inferred from homology"/>
<dbReference type="InterPro" id="IPR044140">
    <property type="entry name" value="ProRS_anticodon_short"/>
</dbReference>
<evidence type="ECO:0000256" key="2">
    <source>
        <dbReference type="ARBA" id="ARBA00011738"/>
    </source>
</evidence>
<sequence length="571" mass="63948">MRQAQFFSPTRRDIPQGAEIASHQLMLRAGLIRQTAAGVYSYLPLGLKVLKKVENIIKEEMDRAGAQQLLMPAVQPAELWEESGRLSDYGPELMRLKDRHGRDFVLGPTHEEVITSLVRDELNSYKKLPVNLYQIQTKYRDERRPRFGVFRSREFLMKDAYSFDVDEGGLDKSYQQMYEAYKRIFTRCGLNFRAVQADAGAIGGTGATHEFMVLSDVGEDTIAYSDTSDYAANIEIAKVVDMYEKAPEPQKAMEKIDTPGVKTIDELTSYLSIDPKQLLKSVLFIADDEPVLVVCRGDHEVNDVKVANACQVSAVRLAEPEEIEAIMGASAGFIGPIGVSENVKVLVDQAVKTVSDGVCGANMNDVHYQHVYPTRDFPVEAYGDYRFIQEGDPSPDGKGNIRFAKGIEVGHVFKLGTKYSEAMNAHYLDENGREKPLVMGCYGIGVSRTVAAIIEQHHDEHGIIWPTAVAPFDIHLLILNTKNDEQTQLGEQIYQELQQHGYDVLLDDRKERAGVKFHDADLFGLPVRITVGKKAKDGIVEVKTRRQRQVEEVPVGDLPSYLVTLFEQIDS</sequence>
<dbReference type="InterPro" id="IPR002316">
    <property type="entry name" value="Pro-tRNA-ligase_IIa"/>
</dbReference>
<keyword evidence="5 10" id="KW-0547">Nucleotide-binding</keyword>
<comment type="function">
    <text evidence="10">Catalyzes the attachment of proline to tRNA(Pro) in a two-step reaction: proline is first activated by ATP to form Pro-AMP and then transferred to the acceptor end of tRNA(Pro). As ProRS can inadvertently accommodate and process non-cognate amino acids such as alanine and cysteine, to avoid such errors it has two additional distinct editing activities against alanine. One activity is designated as 'pretransfer' editing and involves the tRNA(Pro)-independent hydrolysis of activated Ala-AMP. The other activity is designated 'posttransfer' editing and involves deacylation of mischarged Ala-tRNA(Pro). The misacylated Cys-tRNA(Pro) is not edited by ProRS.</text>
</comment>
<dbReference type="InterPro" id="IPR036621">
    <property type="entry name" value="Anticodon-bd_dom_sf"/>
</dbReference>
<dbReference type="EMBL" id="JBHSPF010000018">
    <property type="protein sequence ID" value="MFC5628118.1"/>
    <property type="molecule type" value="Genomic_DNA"/>
</dbReference>
<evidence type="ECO:0000256" key="7">
    <source>
        <dbReference type="ARBA" id="ARBA00022917"/>
    </source>
</evidence>
<organism evidence="12 13">
    <name type="scientific">Aliibacillus thermotolerans</name>
    <dbReference type="NCBI Taxonomy" id="1834418"/>
    <lineage>
        <taxon>Bacteria</taxon>
        <taxon>Bacillati</taxon>
        <taxon>Bacillota</taxon>
        <taxon>Bacilli</taxon>
        <taxon>Bacillales</taxon>
        <taxon>Bacillaceae</taxon>
        <taxon>Aliibacillus</taxon>
    </lineage>
</organism>
<accession>A0ABW0U555</accession>
<evidence type="ECO:0000313" key="13">
    <source>
        <dbReference type="Proteomes" id="UP001596143"/>
    </source>
</evidence>
<evidence type="ECO:0000256" key="8">
    <source>
        <dbReference type="ARBA" id="ARBA00023146"/>
    </source>
</evidence>
<dbReference type="SUPFAM" id="SSF55681">
    <property type="entry name" value="Class II aaRS and biotin synthetases"/>
    <property type="match status" value="1"/>
</dbReference>
<dbReference type="PANTHER" id="PTHR42753:SF2">
    <property type="entry name" value="PROLINE--TRNA LIGASE"/>
    <property type="match status" value="1"/>
</dbReference>
<dbReference type="Pfam" id="PF03129">
    <property type="entry name" value="HGTP_anticodon"/>
    <property type="match status" value="1"/>
</dbReference>
<dbReference type="HAMAP" id="MF_01569">
    <property type="entry name" value="Pro_tRNA_synth_type1"/>
    <property type="match status" value="1"/>
</dbReference>
<dbReference type="GO" id="GO:0004827">
    <property type="term" value="F:proline-tRNA ligase activity"/>
    <property type="evidence" value="ECO:0007669"/>
    <property type="project" value="UniProtKB-EC"/>
</dbReference>
<comment type="domain">
    <text evidence="10">Consists of three domains: the N-terminal catalytic domain, the editing domain and the C-terminal anticodon-binding domain.</text>
</comment>
<protein>
    <recommendedName>
        <fullName evidence="10">Proline--tRNA ligase</fullName>
        <ecNumber evidence="10">6.1.1.15</ecNumber>
    </recommendedName>
    <alternativeName>
        <fullName evidence="10">Prolyl-tRNA synthetase</fullName>
        <shortName evidence="10">ProRS</shortName>
    </alternativeName>
</protein>
<evidence type="ECO:0000256" key="6">
    <source>
        <dbReference type="ARBA" id="ARBA00022840"/>
    </source>
</evidence>
<dbReference type="InterPro" id="IPR006195">
    <property type="entry name" value="aa-tRNA-synth_II"/>
</dbReference>
<dbReference type="CDD" id="cd04334">
    <property type="entry name" value="ProRS-INS"/>
    <property type="match status" value="1"/>
</dbReference>
<keyword evidence="4 10" id="KW-0436">Ligase</keyword>
<dbReference type="NCBIfam" id="TIGR00409">
    <property type="entry name" value="proS_fam_II"/>
    <property type="match status" value="1"/>
</dbReference>
<evidence type="ECO:0000256" key="4">
    <source>
        <dbReference type="ARBA" id="ARBA00022598"/>
    </source>
</evidence>